<organism evidence="2 3">
    <name type="scientific">Aspergillus tamarii</name>
    <dbReference type="NCBI Taxonomy" id="41984"/>
    <lineage>
        <taxon>Eukaryota</taxon>
        <taxon>Fungi</taxon>
        <taxon>Dikarya</taxon>
        <taxon>Ascomycota</taxon>
        <taxon>Pezizomycotina</taxon>
        <taxon>Eurotiomycetes</taxon>
        <taxon>Eurotiomycetidae</taxon>
        <taxon>Eurotiales</taxon>
        <taxon>Aspergillaceae</taxon>
        <taxon>Aspergillus</taxon>
        <taxon>Aspergillus subgen. Circumdati</taxon>
    </lineage>
</organism>
<dbReference type="EMBL" id="ML738595">
    <property type="protein sequence ID" value="KAE8166334.1"/>
    <property type="molecule type" value="Genomic_DNA"/>
</dbReference>
<keyword evidence="3" id="KW-1185">Reference proteome</keyword>
<evidence type="ECO:0000259" key="1">
    <source>
        <dbReference type="Pfam" id="PF03959"/>
    </source>
</evidence>
<dbReference type="Pfam" id="PF03959">
    <property type="entry name" value="FSH1"/>
    <property type="match status" value="1"/>
</dbReference>
<evidence type="ECO:0000313" key="3">
    <source>
        <dbReference type="Proteomes" id="UP000326950"/>
    </source>
</evidence>
<gene>
    <name evidence="2" type="ORF">BDV40DRAFT_296807</name>
</gene>
<dbReference type="OrthoDB" id="414698at2759"/>
<dbReference type="AlphaFoldDB" id="A0A5N6V649"/>
<proteinExistence type="predicted"/>
<dbReference type="InterPro" id="IPR005645">
    <property type="entry name" value="FSH-like_dom"/>
</dbReference>
<sequence length="172" mass="19431">MEFIIFKDQLGHLVEELQRTNSAKFHFTRGSILAKPPPLDGYFGPPPNYRFIDTRDDFAVKLRKLPSIPSRGQAIHYLEHGTKNEAIVGLNRYSEGATIAASVMIEEQRRYEENGRTVRIKYAVFISGWLAIDIHSRNVIVPTGLDDEEYMPVPTSHVLGTEDAFLEGSKAL</sequence>
<dbReference type="Gene3D" id="3.40.50.1820">
    <property type="entry name" value="alpha/beta hydrolase"/>
    <property type="match status" value="1"/>
</dbReference>
<name>A0A5N6V649_ASPTM</name>
<reference evidence="2 3" key="1">
    <citation type="submission" date="2019-04" db="EMBL/GenBank/DDBJ databases">
        <title>Friends and foes A comparative genomics study of 23 Aspergillus species from section Flavi.</title>
        <authorList>
            <consortium name="DOE Joint Genome Institute"/>
            <person name="Kjaerbolling I."/>
            <person name="Vesth T."/>
            <person name="Frisvad J.C."/>
            <person name="Nybo J.L."/>
            <person name="Theobald S."/>
            <person name="Kildgaard S."/>
            <person name="Isbrandt T."/>
            <person name="Kuo A."/>
            <person name="Sato A."/>
            <person name="Lyhne E.K."/>
            <person name="Kogle M.E."/>
            <person name="Wiebenga A."/>
            <person name="Kun R.S."/>
            <person name="Lubbers R.J."/>
            <person name="Makela M.R."/>
            <person name="Barry K."/>
            <person name="Chovatia M."/>
            <person name="Clum A."/>
            <person name="Daum C."/>
            <person name="Haridas S."/>
            <person name="He G."/>
            <person name="LaButti K."/>
            <person name="Lipzen A."/>
            <person name="Mondo S."/>
            <person name="Riley R."/>
            <person name="Salamov A."/>
            <person name="Simmons B.A."/>
            <person name="Magnuson J.K."/>
            <person name="Henrissat B."/>
            <person name="Mortensen U.H."/>
            <person name="Larsen T.O."/>
            <person name="Devries R.P."/>
            <person name="Grigoriev I.V."/>
            <person name="Machida M."/>
            <person name="Baker S.E."/>
            <person name="Andersen M.R."/>
        </authorList>
    </citation>
    <scope>NUCLEOTIDE SEQUENCE [LARGE SCALE GENOMIC DNA]</scope>
    <source>
        <strain evidence="2 3">CBS 117626</strain>
    </source>
</reference>
<evidence type="ECO:0000313" key="2">
    <source>
        <dbReference type="EMBL" id="KAE8166334.1"/>
    </source>
</evidence>
<protein>
    <recommendedName>
        <fullName evidence="1">Serine hydrolase domain-containing protein</fullName>
    </recommendedName>
</protein>
<dbReference type="Proteomes" id="UP000326950">
    <property type="component" value="Unassembled WGS sequence"/>
</dbReference>
<feature type="domain" description="Serine hydrolase" evidence="1">
    <location>
        <begin position="5"/>
        <end position="168"/>
    </location>
</feature>
<dbReference type="InterPro" id="IPR029058">
    <property type="entry name" value="AB_hydrolase_fold"/>
</dbReference>
<accession>A0A5N6V649</accession>